<comment type="caution">
    <text evidence="2">The sequence shown here is derived from an EMBL/GenBank/DDBJ whole genome shotgun (WGS) entry which is preliminary data.</text>
</comment>
<sequence length="1951" mass="208598">MDYALGAYLRVENALAAYRFAPMGEWKHKLFSESGKCRGEEEEEEEEEEDGLPQSMASRLATQAASRATVLGGHDERNSNGSPIMSTPAGQFWLQQQPREDLAHQRNFQQQIFLQQQQYGQQHQLPPRALWPQDTPLPAAAYGVPMGYPSPGMLSPAVPNLPVPELSPYPTASVATNWALSCPVPAAAEAAVQQPPAVTTFVNVTSAGINPSAGGGEVVQVPVSPVPPGTLPSEPVGDIPALVTPVHSPVFTPVATKLQELERMNMAALAAQSVSATTYPKVGNRASTSTLCAGGPGEISTSPVTGDAAVITCPTVGDRVPTSTLCAGGSGEISTSPVSGDTAVIACPIVGDRVPTSTLCAGGSGENLMSSASGGAAAVACPTVGDRVPTSTLCAGGAGEILASPASGGAVAVACPTVGDRVPTSTLCAGGSGKISASTLTGSTTTLGRLAVASEGRAERTKKLSERTELLIQRSRTIVSSAATGQSSSSTTATASSSSTPEQSANAALAAKAGVAPVAQASAAPAIRDQNPSPVLSAGGSGENPTQPASALQHADFVLPNSSVSAEDFPALPLPATPRPAMETRGDLASRELVAALERVGPQLREGARSVRALRESASLQTSELPVQPARQAQPAGQPSAPQGDRQRSPDRRKDPRSPEQMALDRAYSKCGKDQKVRVVRWIEGAGTAWSDHSGDSAESQASAPVRLQIVALSAGEKKTLTQWFYSEPRTRSGKILWHPASPQELAVLQAGVTEREYRRALKHGTLSHHEGLPRKLFAGVNFGRARVKESGATPIRNAFTALSAAPAEAQRQPSVQQWEEIPRCRLAYPPGFSPIPRFPPSSDSSESSDSSDSTVSPERGSRGSSRRRGRGSSSGSSRRQRRRKKQLAKKRAVKAAKGKAVDEEPASRVSALESELTEGMAVRTLFKDKALRDQAFECLPEERQKAIALAAARGEVVSWEEEGWEALIATQREVLKGKEATCAVVPSPEESEWVWYDWTKARHPSLSPDEAWRLAIATRSESGGSPSKSGNDEASGSASSTKAAPPSHEALEEWRDPLVPITVEQGIRDYVRRHDADAQTAVAIAKQYSTLAISYGHAQNHRARESLISPVMQLVGPRRDQAVQSGTDCSRCGRLLLSPAGDVKVASGLVWDVMLGPNRTCEQVPLCQNCTQPPWSGALAQLPNIPTPSVTLPQSQPPRQSQPPPPPEEPEEEPPNCPPPRRPVEQEQAERDQQRADYTKLKELEAEDRLLLSLRKLRDRITTYTCPTDSPSGDRPSGHLLAPLKKFMRELQDHFKEALVKRALTKKKSCDDGDQEGATITTVPEELRLIIRDRVEGSAQGVLNQKVLANQMLSPDDLVATLARACVTDAHLSILPNMLSRARQASGKNAGRNAATFHHSLMESFDMLEMLHNHGVTGPVSRAALPGIFLSGLTPELHARVHKELVGKVDFNQSSGKVGWEAELLRKYVEQATIEEHKDPAHLKTARDQSPFPVAPLAEFWEEEASPEEQCYAMPTTTTPTEVEGRQLPGSSTYSGCRKCKSKEHLARDCPHQHQPQQKAAWVKCIWEEAFETFKNAGIDTGSGGIVEQQLALVAPEHMDFAEGESTGAAKEDHRRVHQEAEAARPAPWPGDSEPEDLITRQARWQAKIAEAGTYHLPEDNSDEELNPPEKEPGLHKLASIRPEIGVDAGSGRWGEWLDADVLAAMDAKGPTLLIFWAWVGRVRVKVLVDSGASSSFTSVEAAKKFKLQPKKHETPMKVQVADGTVYDANSCVRPKLTAETRKGSYAKQVTLRVMPLALGVDIVLGGDWLRAQKKVTFDYAQYGSVKFGHGSQKVVIAGCNPGSSSAGSGQAMVLVEAQLISTKQARKDLRALKNSGEEAYLMYLAPDGTFKMEATDDPNSPLEASAALSESSSSSSSEAEGDNARQMGGKLPLTRKAATATVQKRAWPP</sequence>
<dbReference type="Proteomes" id="UP001190700">
    <property type="component" value="Unassembled WGS sequence"/>
</dbReference>
<evidence type="ECO:0000256" key="1">
    <source>
        <dbReference type="SAM" id="MobiDB-lite"/>
    </source>
</evidence>
<feature type="region of interest" description="Disordered" evidence="1">
    <location>
        <begin position="479"/>
        <end position="505"/>
    </location>
</feature>
<feature type="region of interest" description="Disordered" evidence="1">
    <location>
        <begin position="1607"/>
        <end position="1635"/>
    </location>
</feature>
<protein>
    <recommendedName>
        <fullName evidence="4">CCHC-type domain-containing protein</fullName>
    </recommendedName>
</protein>
<proteinExistence type="predicted"/>
<feature type="region of interest" description="Disordered" evidence="1">
    <location>
        <begin position="36"/>
        <end position="55"/>
    </location>
</feature>
<dbReference type="Pfam" id="PF13975">
    <property type="entry name" value="gag-asp_proteas"/>
    <property type="match status" value="1"/>
</dbReference>
<feature type="compositionally biased region" description="Polar residues" evidence="1">
    <location>
        <begin position="1020"/>
        <end position="1043"/>
    </location>
</feature>
<evidence type="ECO:0008006" key="4">
    <source>
        <dbReference type="Google" id="ProtNLM"/>
    </source>
</evidence>
<feature type="region of interest" description="Disordered" evidence="1">
    <location>
        <begin position="522"/>
        <end position="550"/>
    </location>
</feature>
<dbReference type="Gene3D" id="2.40.70.10">
    <property type="entry name" value="Acid Proteases"/>
    <property type="match status" value="1"/>
</dbReference>
<reference evidence="2 3" key="1">
    <citation type="journal article" date="2015" name="Genome Biol. Evol.">
        <title>Comparative Genomics of a Bacterivorous Green Alga Reveals Evolutionary Causalities and Consequences of Phago-Mixotrophic Mode of Nutrition.</title>
        <authorList>
            <person name="Burns J.A."/>
            <person name="Paasch A."/>
            <person name="Narechania A."/>
            <person name="Kim E."/>
        </authorList>
    </citation>
    <scope>NUCLEOTIDE SEQUENCE [LARGE SCALE GENOMIC DNA]</scope>
    <source>
        <strain evidence="2 3">PLY_AMNH</strain>
    </source>
</reference>
<evidence type="ECO:0000313" key="3">
    <source>
        <dbReference type="Proteomes" id="UP001190700"/>
    </source>
</evidence>
<dbReference type="PANTHER" id="PTHR24216">
    <property type="entry name" value="PAXILLIN-RELATED"/>
    <property type="match status" value="1"/>
</dbReference>
<feature type="compositionally biased region" description="Low complexity" evidence="1">
    <location>
        <begin position="841"/>
        <end position="854"/>
    </location>
</feature>
<name>A0AAE0GGF3_9CHLO</name>
<feature type="compositionally biased region" description="Low complexity" evidence="1">
    <location>
        <begin position="480"/>
        <end position="505"/>
    </location>
</feature>
<keyword evidence="3" id="KW-1185">Reference proteome</keyword>
<dbReference type="InterPro" id="IPR021109">
    <property type="entry name" value="Peptidase_aspartic_dom_sf"/>
</dbReference>
<feature type="compositionally biased region" description="Basic and acidic residues" evidence="1">
    <location>
        <begin position="1611"/>
        <end position="1624"/>
    </location>
</feature>
<feature type="compositionally biased region" description="Basic and acidic residues" evidence="1">
    <location>
        <begin position="645"/>
        <end position="658"/>
    </location>
</feature>
<feature type="compositionally biased region" description="Acidic residues" evidence="1">
    <location>
        <begin position="40"/>
        <end position="51"/>
    </location>
</feature>
<feature type="compositionally biased region" description="Basic residues" evidence="1">
    <location>
        <begin position="879"/>
        <end position="898"/>
    </location>
</feature>
<feature type="compositionally biased region" description="Low complexity" evidence="1">
    <location>
        <begin position="626"/>
        <end position="643"/>
    </location>
</feature>
<feature type="region of interest" description="Disordered" evidence="1">
    <location>
        <begin position="611"/>
        <end position="670"/>
    </location>
</feature>
<feature type="region of interest" description="Disordered" evidence="1">
    <location>
        <begin position="830"/>
        <end position="907"/>
    </location>
</feature>
<feature type="region of interest" description="Disordered" evidence="1">
    <location>
        <begin position="60"/>
        <end position="88"/>
    </location>
</feature>
<evidence type="ECO:0000313" key="2">
    <source>
        <dbReference type="EMBL" id="KAK3277614.1"/>
    </source>
</evidence>
<dbReference type="PANTHER" id="PTHR24216:SF65">
    <property type="entry name" value="PAXILLIN-LIKE PROTEIN 1"/>
    <property type="match status" value="1"/>
</dbReference>
<feature type="compositionally biased region" description="Low complexity" evidence="1">
    <location>
        <begin position="1904"/>
        <end position="1920"/>
    </location>
</feature>
<feature type="compositionally biased region" description="Basic and acidic residues" evidence="1">
    <location>
        <begin position="1223"/>
        <end position="1242"/>
    </location>
</feature>
<gene>
    <name evidence="2" type="ORF">CYMTET_14383</name>
</gene>
<feature type="region of interest" description="Disordered" evidence="1">
    <location>
        <begin position="1179"/>
        <end position="1242"/>
    </location>
</feature>
<dbReference type="CDD" id="cd00303">
    <property type="entry name" value="retropepsin_like"/>
    <property type="match status" value="1"/>
</dbReference>
<feature type="region of interest" description="Disordered" evidence="1">
    <location>
        <begin position="1894"/>
        <end position="1951"/>
    </location>
</feature>
<accession>A0AAE0GGF3</accession>
<feature type="compositionally biased region" description="Polar residues" evidence="1">
    <location>
        <begin position="79"/>
        <end position="88"/>
    </location>
</feature>
<organism evidence="2 3">
    <name type="scientific">Cymbomonas tetramitiformis</name>
    <dbReference type="NCBI Taxonomy" id="36881"/>
    <lineage>
        <taxon>Eukaryota</taxon>
        <taxon>Viridiplantae</taxon>
        <taxon>Chlorophyta</taxon>
        <taxon>Pyramimonadophyceae</taxon>
        <taxon>Pyramimonadales</taxon>
        <taxon>Pyramimonadaceae</taxon>
        <taxon>Cymbomonas</taxon>
    </lineage>
</organism>
<feature type="region of interest" description="Disordered" evidence="1">
    <location>
        <begin position="1020"/>
        <end position="1056"/>
    </location>
</feature>
<dbReference type="EMBL" id="LGRX02006008">
    <property type="protein sequence ID" value="KAK3277614.1"/>
    <property type="molecule type" value="Genomic_DNA"/>
</dbReference>